<keyword evidence="1" id="KW-0732">Signal</keyword>
<dbReference type="eggNOG" id="ENOG502T7NE">
    <property type="taxonomic scope" value="Eukaryota"/>
</dbReference>
<accession>A0A0W0G7X8</accession>
<gene>
    <name evidence="2" type="ORF">WG66_2751</name>
</gene>
<proteinExistence type="predicted"/>
<evidence type="ECO:0000256" key="1">
    <source>
        <dbReference type="SAM" id="SignalP"/>
    </source>
</evidence>
<sequence>MRFTAIFAAAAIFATGVSAAPATTEATLTAQFGASLTPANNYGAPIPPWKPGCKPGWYYGDHKELLKIIVPLLKELDSLICKLLNLLPLGIKCPKPPHHPPPSDGWTKTFENYDGATQADDYLTFGLVDTVDDCKAMCLSVENCNFFNVYHDVNGKDGSPLLTCSLFSKCHGVEDATNKGGQSQPDGSINHIADSAGYCKA</sequence>
<name>A0A0W0G7X8_MONRR</name>
<feature type="chain" id="PRO_5006902477" description="Fruit-body specific protein a" evidence="1">
    <location>
        <begin position="20"/>
        <end position="201"/>
    </location>
</feature>
<dbReference type="AlphaFoldDB" id="A0A0W0G7X8"/>
<protein>
    <recommendedName>
        <fullName evidence="4">Fruit-body specific protein a</fullName>
    </recommendedName>
</protein>
<evidence type="ECO:0000313" key="2">
    <source>
        <dbReference type="EMBL" id="KTB44674.1"/>
    </source>
</evidence>
<dbReference type="Proteomes" id="UP000054988">
    <property type="component" value="Unassembled WGS sequence"/>
</dbReference>
<reference evidence="2 3" key="1">
    <citation type="submission" date="2015-12" db="EMBL/GenBank/DDBJ databases">
        <title>Draft genome sequence of Moniliophthora roreri, the causal agent of frosty pod rot of cacao.</title>
        <authorList>
            <person name="Aime M.C."/>
            <person name="Diaz-Valderrama J.R."/>
            <person name="Kijpornyongpan T."/>
            <person name="Phillips-Mora W."/>
        </authorList>
    </citation>
    <scope>NUCLEOTIDE SEQUENCE [LARGE SCALE GENOMIC DNA]</scope>
    <source>
        <strain evidence="2 3">MCA 2952</strain>
    </source>
</reference>
<feature type="signal peptide" evidence="1">
    <location>
        <begin position="1"/>
        <end position="19"/>
    </location>
</feature>
<comment type="caution">
    <text evidence="2">The sequence shown here is derived from an EMBL/GenBank/DDBJ whole genome shotgun (WGS) entry which is preliminary data.</text>
</comment>
<evidence type="ECO:0008006" key="4">
    <source>
        <dbReference type="Google" id="ProtNLM"/>
    </source>
</evidence>
<dbReference type="EMBL" id="LATX01000880">
    <property type="protein sequence ID" value="KTB44674.1"/>
    <property type="molecule type" value="Genomic_DNA"/>
</dbReference>
<organism evidence="2 3">
    <name type="scientific">Moniliophthora roreri</name>
    <name type="common">Frosty pod rot fungus</name>
    <name type="synonym">Monilia roreri</name>
    <dbReference type="NCBI Taxonomy" id="221103"/>
    <lineage>
        <taxon>Eukaryota</taxon>
        <taxon>Fungi</taxon>
        <taxon>Dikarya</taxon>
        <taxon>Basidiomycota</taxon>
        <taxon>Agaricomycotina</taxon>
        <taxon>Agaricomycetes</taxon>
        <taxon>Agaricomycetidae</taxon>
        <taxon>Agaricales</taxon>
        <taxon>Marasmiineae</taxon>
        <taxon>Marasmiaceae</taxon>
        <taxon>Moniliophthora</taxon>
    </lineage>
</organism>
<evidence type="ECO:0000313" key="3">
    <source>
        <dbReference type="Proteomes" id="UP000054988"/>
    </source>
</evidence>